<comment type="caution">
    <text evidence="1">The sequence shown here is derived from an EMBL/GenBank/DDBJ whole genome shotgun (WGS) entry which is preliminary data.</text>
</comment>
<gene>
    <name evidence="1" type="ORF">HNY73_009409</name>
</gene>
<evidence type="ECO:0000313" key="1">
    <source>
        <dbReference type="EMBL" id="KAF8787850.1"/>
    </source>
</evidence>
<dbReference type="EMBL" id="JABXBU010000015">
    <property type="protein sequence ID" value="KAF8787850.1"/>
    <property type="molecule type" value="Genomic_DNA"/>
</dbReference>
<proteinExistence type="predicted"/>
<protein>
    <submittedName>
        <fullName evidence="1">Uncharacterized protein</fullName>
    </submittedName>
</protein>
<dbReference type="Proteomes" id="UP000807504">
    <property type="component" value="Unassembled WGS sequence"/>
</dbReference>
<keyword evidence="2" id="KW-1185">Reference proteome</keyword>
<reference evidence="1" key="1">
    <citation type="journal article" date="2020" name="bioRxiv">
        <title>Chromosome-level reference genome of the European wasp spider Argiope bruennichi: a resource for studies on range expansion and evolutionary adaptation.</title>
        <authorList>
            <person name="Sheffer M.M."/>
            <person name="Hoppe A."/>
            <person name="Krehenwinkel H."/>
            <person name="Uhl G."/>
            <person name="Kuss A.W."/>
            <person name="Jensen L."/>
            <person name="Jensen C."/>
            <person name="Gillespie R.G."/>
            <person name="Hoff K.J."/>
            <person name="Prost S."/>
        </authorList>
    </citation>
    <scope>NUCLEOTIDE SEQUENCE</scope>
</reference>
<dbReference type="AlphaFoldDB" id="A0A8T0FF07"/>
<reference evidence="1" key="2">
    <citation type="submission" date="2020-06" db="EMBL/GenBank/DDBJ databases">
        <authorList>
            <person name="Sheffer M."/>
        </authorList>
    </citation>
    <scope>NUCLEOTIDE SEQUENCE</scope>
</reference>
<organism evidence="1 2">
    <name type="scientific">Argiope bruennichi</name>
    <name type="common">Wasp spider</name>
    <name type="synonym">Aranea bruennichi</name>
    <dbReference type="NCBI Taxonomy" id="94029"/>
    <lineage>
        <taxon>Eukaryota</taxon>
        <taxon>Metazoa</taxon>
        <taxon>Ecdysozoa</taxon>
        <taxon>Arthropoda</taxon>
        <taxon>Chelicerata</taxon>
        <taxon>Arachnida</taxon>
        <taxon>Araneae</taxon>
        <taxon>Araneomorphae</taxon>
        <taxon>Entelegynae</taxon>
        <taxon>Araneoidea</taxon>
        <taxon>Araneidae</taxon>
        <taxon>Argiope</taxon>
    </lineage>
</organism>
<sequence length="109" mass="12700">MPPKHGKKKINPRVDSREYTLTFPFHHTVLANVLRMSRCRPPEDVIPRESWVEFWTKFGFDQDGEGQLEVSLLPKSGGVVRMGFRWGCSHMGSYRYAFYPHTGMDMTFC</sequence>
<accession>A0A8T0FF07</accession>
<name>A0A8T0FF07_ARGBR</name>
<evidence type="ECO:0000313" key="2">
    <source>
        <dbReference type="Proteomes" id="UP000807504"/>
    </source>
</evidence>